<comment type="pathway">
    <text evidence="3">Cofactor biosynthesis; coenzyme A biosynthesis; CoA from (R)-pantothenate: step 3/5.</text>
</comment>
<sequence>MSPLGNLAGKRVLLIVSGSVAAYKSLELARLLGKAGATVTGLLTAGGARFVTPHALQAITGRPLAQDLWSLEEESARGHIRLARETDLVVVAPASADRIARMAVGMADDLAGAALLAWGGAVLVAPAMNPTMWSHPATGANVATLMARGVTFIGPEDGPMAEAESGTGRLSEPATILAAIDAVLSDPAHGAPDAALEDALDAAIAEQDGQSPPRPRAPSPSSFTEGLPHPADHHAAPVEAAPSSFSASQVPAGPAPHTVRGAAPGALPLTGRHVLVTSGPTHEPIDPVRFIANRSSGQQGHAIAQALAALGARVTLVAGPVSIPDPGGVDTLHVETARDMLAACEAALPADAAIFAAAVADWRPAAVAEQKMKKPLDQSAPPLALVPNPDILATLSRHPQRPELVIGFAAETERVIEHAQAKLARKGCDWIVANDVSGDAMGGAENTVHLVTHHGVEHWPRLPKPEVAARLADRVAEALHP</sequence>
<feature type="binding site" evidence="3">
    <location>
        <begin position="389"/>
        <end position="392"/>
    </location>
    <ligand>
        <name>CTP</name>
        <dbReference type="ChEBI" id="CHEBI:37563"/>
    </ligand>
</feature>
<feature type="binding site" evidence="3">
    <location>
        <position position="408"/>
    </location>
    <ligand>
        <name>CTP</name>
        <dbReference type="ChEBI" id="CHEBI:37563"/>
    </ligand>
</feature>
<reference evidence="7 8" key="1">
    <citation type="submission" date="2024-09" db="EMBL/GenBank/DDBJ databases">
        <authorList>
            <person name="Sun Q."/>
            <person name="Mori K."/>
        </authorList>
    </citation>
    <scope>NUCLEOTIDE SEQUENCE [LARGE SCALE GENOMIC DNA]</scope>
    <source>
        <strain evidence="7 8">CCM 7468</strain>
    </source>
</reference>
<evidence type="ECO:0000259" key="5">
    <source>
        <dbReference type="Pfam" id="PF02441"/>
    </source>
</evidence>
<dbReference type="InterPro" id="IPR003382">
    <property type="entry name" value="Flavoprotein"/>
</dbReference>
<keyword evidence="8" id="KW-1185">Reference proteome</keyword>
<gene>
    <name evidence="3" type="primary">coaBC</name>
    <name evidence="7" type="ORF">ACFFIC_16220</name>
</gene>
<comment type="similarity">
    <text evidence="3">In the N-terminal section; belongs to the HFCD (homo-oligomeric flavin containing Cys decarboxylase) superfamily.</text>
</comment>
<evidence type="ECO:0000256" key="2">
    <source>
        <dbReference type="ARBA" id="ARBA00023239"/>
    </source>
</evidence>
<keyword evidence="2 3" id="KW-0456">Lyase</keyword>
<evidence type="ECO:0000313" key="7">
    <source>
        <dbReference type="EMBL" id="MFC0387085.1"/>
    </source>
</evidence>
<dbReference type="EMBL" id="JBHLVZ010000043">
    <property type="protein sequence ID" value="MFC0387085.1"/>
    <property type="molecule type" value="Genomic_DNA"/>
</dbReference>
<dbReference type="Pfam" id="PF02441">
    <property type="entry name" value="Flavoprotein"/>
    <property type="match status" value="1"/>
</dbReference>
<comment type="caution">
    <text evidence="3">Lacks conserved residue(s) required for the propagation of feature annotation.</text>
</comment>
<dbReference type="EC" id="4.1.1.36" evidence="3"/>
<protein>
    <recommendedName>
        <fullName evidence="3">Coenzyme A biosynthesis bifunctional protein CoaBC</fullName>
    </recommendedName>
    <alternativeName>
        <fullName evidence="3">DNA/pantothenate metabolism flavoprotein</fullName>
    </alternativeName>
    <alternativeName>
        <fullName evidence="3">Phosphopantothenoylcysteine synthetase/decarboxylase</fullName>
        <shortName evidence="3">PPCS-PPCDC</shortName>
    </alternativeName>
    <domain>
        <recommendedName>
            <fullName evidence="3">Phosphopantothenoylcysteine decarboxylase</fullName>
            <shortName evidence="3">PPC decarboxylase</shortName>
            <shortName evidence="3">PPC-DC</shortName>
            <ecNumber evidence="3">4.1.1.36</ecNumber>
        </recommendedName>
        <alternativeName>
            <fullName evidence="3">CoaC</fullName>
        </alternativeName>
    </domain>
    <domain>
        <recommendedName>
            <fullName evidence="3">Phosphopantothenate--cysteine ligase</fullName>
            <ecNumber evidence="3">6.3.2.5</ecNumber>
        </recommendedName>
        <alternativeName>
            <fullName evidence="3">CoaB</fullName>
        </alternativeName>
        <alternativeName>
            <fullName evidence="3">Phosphopantothenoylcysteine synthetase</fullName>
            <shortName evidence="3">PPC synthetase</shortName>
            <shortName evidence="3">PPC-S</shortName>
        </alternativeName>
    </domain>
</protein>
<name>A0ABV6IWM3_9PROT</name>
<keyword evidence="3" id="KW-0288">FMN</keyword>
<dbReference type="SUPFAM" id="SSF52507">
    <property type="entry name" value="Homo-oligomeric flavin-containing Cys decarboxylases, HFCD"/>
    <property type="match status" value="1"/>
</dbReference>
<evidence type="ECO:0000313" key="8">
    <source>
        <dbReference type="Proteomes" id="UP001589789"/>
    </source>
</evidence>
<feature type="domain" description="DNA/pantothenate metabolism flavoprotein C-terminal" evidence="6">
    <location>
        <begin position="269"/>
        <end position="477"/>
    </location>
</feature>
<dbReference type="InterPro" id="IPR007085">
    <property type="entry name" value="DNA/pantothenate-metab_flavo_C"/>
</dbReference>
<dbReference type="RefSeq" id="WP_377052168.1">
    <property type="nucleotide sequence ID" value="NZ_JBHLVZ010000043.1"/>
</dbReference>
<accession>A0ABV6IWM3</accession>
<feature type="binding site" evidence="3">
    <location>
        <position position="426"/>
    </location>
    <ligand>
        <name>CTP</name>
        <dbReference type="ChEBI" id="CHEBI:37563"/>
    </ligand>
</feature>
<feature type="region of interest" description="Phosphopantothenoylcysteine decarboxylase" evidence="3">
    <location>
        <begin position="1"/>
        <end position="273"/>
    </location>
</feature>
<comment type="catalytic activity">
    <reaction evidence="3">
        <text>(R)-4'-phosphopantothenate + L-cysteine + CTP = N-[(R)-4-phosphopantothenoyl]-L-cysteine + CMP + diphosphate + H(+)</text>
        <dbReference type="Rhea" id="RHEA:19397"/>
        <dbReference type="ChEBI" id="CHEBI:10986"/>
        <dbReference type="ChEBI" id="CHEBI:15378"/>
        <dbReference type="ChEBI" id="CHEBI:33019"/>
        <dbReference type="ChEBI" id="CHEBI:35235"/>
        <dbReference type="ChEBI" id="CHEBI:37563"/>
        <dbReference type="ChEBI" id="CHEBI:59458"/>
        <dbReference type="ChEBI" id="CHEBI:60377"/>
        <dbReference type="EC" id="6.3.2.5"/>
    </reaction>
</comment>
<feature type="region of interest" description="Disordered" evidence="4">
    <location>
        <begin position="206"/>
        <end position="263"/>
    </location>
</feature>
<organism evidence="7 8">
    <name type="scientific">Muricoccus vinaceus</name>
    <dbReference type="NCBI Taxonomy" id="424704"/>
    <lineage>
        <taxon>Bacteria</taxon>
        <taxon>Pseudomonadati</taxon>
        <taxon>Pseudomonadota</taxon>
        <taxon>Alphaproteobacteria</taxon>
        <taxon>Acetobacterales</taxon>
        <taxon>Roseomonadaceae</taxon>
        <taxon>Muricoccus</taxon>
    </lineage>
</organism>
<dbReference type="Gene3D" id="3.40.50.1950">
    <property type="entry name" value="Flavin prenyltransferase-like"/>
    <property type="match status" value="1"/>
</dbReference>
<dbReference type="InterPro" id="IPR005252">
    <property type="entry name" value="CoaBC"/>
</dbReference>
<dbReference type="Gene3D" id="3.40.50.10300">
    <property type="entry name" value="CoaB-like"/>
    <property type="match status" value="1"/>
</dbReference>
<keyword evidence="3" id="KW-0511">Multifunctional enzyme</keyword>
<dbReference type="PANTHER" id="PTHR14359">
    <property type="entry name" value="HOMO-OLIGOMERIC FLAVIN CONTAINING CYS DECARBOXYLASE FAMILY"/>
    <property type="match status" value="1"/>
</dbReference>
<comment type="catalytic activity">
    <reaction evidence="3">
        <text>N-[(R)-4-phosphopantothenoyl]-L-cysteine + H(+) = (R)-4'-phosphopantetheine + CO2</text>
        <dbReference type="Rhea" id="RHEA:16793"/>
        <dbReference type="ChEBI" id="CHEBI:15378"/>
        <dbReference type="ChEBI" id="CHEBI:16526"/>
        <dbReference type="ChEBI" id="CHEBI:59458"/>
        <dbReference type="ChEBI" id="CHEBI:61723"/>
        <dbReference type="EC" id="4.1.1.36"/>
    </reaction>
</comment>
<dbReference type="InterPro" id="IPR035929">
    <property type="entry name" value="CoaB-like_sf"/>
</dbReference>
<feature type="region of interest" description="Phosphopantothenate--cysteine ligase" evidence="3">
    <location>
        <begin position="274"/>
        <end position="481"/>
    </location>
</feature>
<evidence type="ECO:0000256" key="1">
    <source>
        <dbReference type="ARBA" id="ARBA00022793"/>
    </source>
</evidence>
<feature type="domain" description="Flavoprotein" evidence="5">
    <location>
        <begin position="10"/>
        <end position="173"/>
    </location>
</feature>
<dbReference type="Pfam" id="PF04127">
    <property type="entry name" value="DFP"/>
    <property type="match status" value="1"/>
</dbReference>
<keyword evidence="3" id="KW-0479">Metal-binding</keyword>
<keyword evidence="1 3" id="KW-0210">Decarboxylase</keyword>
<feature type="binding site" evidence="3">
    <location>
        <position position="422"/>
    </location>
    <ligand>
        <name>CTP</name>
        <dbReference type="ChEBI" id="CHEBI:37563"/>
    </ligand>
</feature>
<keyword evidence="3" id="KW-0460">Magnesium</keyword>
<evidence type="ECO:0000259" key="6">
    <source>
        <dbReference type="Pfam" id="PF04127"/>
    </source>
</evidence>
<dbReference type="HAMAP" id="MF_02225">
    <property type="entry name" value="CoaBC"/>
    <property type="match status" value="1"/>
</dbReference>
<keyword evidence="3" id="KW-0285">Flavoprotein</keyword>
<proteinExistence type="inferred from homology"/>
<dbReference type="PANTHER" id="PTHR14359:SF6">
    <property type="entry name" value="PHOSPHOPANTOTHENOYLCYSTEINE DECARBOXYLASE"/>
    <property type="match status" value="1"/>
</dbReference>
<comment type="similarity">
    <text evidence="3">In the C-terminal section; belongs to the PPC synthetase family.</text>
</comment>
<dbReference type="EC" id="6.3.2.5" evidence="3"/>
<comment type="cofactor">
    <cofactor evidence="3">
        <name>FMN</name>
        <dbReference type="ChEBI" id="CHEBI:58210"/>
    </cofactor>
    <text evidence="3">Binds 1 FMN per subunit.</text>
</comment>
<comment type="cofactor">
    <cofactor evidence="3">
        <name>Mg(2+)</name>
        <dbReference type="ChEBI" id="CHEBI:18420"/>
    </cofactor>
</comment>
<dbReference type="SUPFAM" id="SSF102645">
    <property type="entry name" value="CoaB-like"/>
    <property type="match status" value="1"/>
</dbReference>
<comment type="pathway">
    <text evidence="3">Cofactor biosynthesis; coenzyme A biosynthesis; CoA from (R)-pantothenate: step 2/5.</text>
</comment>
<comment type="caution">
    <text evidence="7">The sequence shown here is derived from an EMBL/GenBank/DDBJ whole genome shotgun (WGS) entry which is preliminary data.</text>
</comment>
<dbReference type="Proteomes" id="UP001589789">
    <property type="component" value="Unassembled WGS sequence"/>
</dbReference>
<keyword evidence="3" id="KW-0436">Ligase</keyword>
<evidence type="ECO:0000256" key="4">
    <source>
        <dbReference type="SAM" id="MobiDB-lite"/>
    </source>
</evidence>
<comment type="function">
    <text evidence="3">Catalyzes two sequential steps in the biosynthesis of coenzyme A. In the first step cysteine is conjugated to 4'-phosphopantothenate to form 4-phosphopantothenoylcysteine. In the second step the latter compound is decarboxylated to form 4'-phosphopantotheine.</text>
</comment>
<dbReference type="InterPro" id="IPR036551">
    <property type="entry name" value="Flavin_trans-like"/>
</dbReference>
<feature type="binding site" evidence="3">
    <location>
        <position position="371"/>
    </location>
    <ligand>
        <name>CTP</name>
        <dbReference type="ChEBI" id="CHEBI:37563"/>
    </ligand>
</feature>
<feature type="binding site" evidence="3">
    <location>
        <position position="361"/>
    </location>
    <ligand>
        <name>CTP</name>
        <dbReference type="ChEBI" id="CHEBI:37563"/>
    </ligand>
</feature>
<evidence type="ECO:0000256" key="3">
    <source>
        <dbReference type="HAMAP-Rule" id="MF_02225"/>
    </source>
</evidence>